<name>A0ABR6RGP3_9BURK</name>
<reference evidence="1 2" key="1">
    <citation type="submission" date="2020-08" db="EMBL/GenBank/DDBJ databases">
        <title>Functional genomics of gut bacteria from endangered species of beetles.</title>
        <authorList>
            <person name="Carlos-Shanley C."/>
        </authorList>
    </citation>
    <scope>NUCLEOTIDE SEQUENCE [LARGE SCALE GENOMIC DNA]</scope>
    <source>
        <strain evidence="1 2">S00124</strain>
    </source>
</reference>
<gene>
    <name evidence="1" type="ORF">HNP33_002416</name>
</gene>
<dbReference type="RefSeq" id="WP_184708530.1">
    <property type="nucleotide sequence ID" value="NZ_JACHKZ010000013.1"/>
</dbReference>
<evidence type="ECO:0000313" key="1">
    <source>
        <dbReference type="EMBL" id="MBB6578335.1"/>
    </source>
</evidence>
<comment type="caution">
    <text evidence="1">The sequence shown here is derived from an EMBL/GenBank/DDBJ whole genome shotgun (WGS) entry which is preliminary data.</text>
</comment>
<dbReference type="EMBL" id="JACHKZ010000013">
    <property type="protein sequence ID" value="MBB6578335.1"/>
    <property type="molecule type" value="Genomic_DNA"/>
</dbReference>
<protein>
    <submittedName>
        <fullName evidence="1">Uncharacterized protein</fullName>
    </submittedName>
</protein>
<evidence type="ECO:0000313" key="2">
    <source>
        <dbReference type="Proteomes" id="UP000562492"/>
    </source>
</evidence>
<sequence>MTCVAPACSADDATTRSLLDEWKRLTVAGLQASQAHCAAHALTWHVQALRVANQLLQPCHGGADDDRLAALIVAHLNIADCYTDLGQPEEAMQCVSCAHHKLLGLVHGEATPVPLRQAAYRHLHQTFAALIEHGGAWAGTAPPSYPPPPPASRSLLH</sequence>
<keyword evidence="2" id="KW-1185">Reference proteome</keyword>
<organism evidence="1 2">
    <name type="scientific">Comamonas odontotermitis</name>
    <dbReference type="NCBI Taxonomy" id="379895"/>
    <lineage>
        <taxon>Bacteria</taxon>
        <taxon>Pseudomonadati</taxon>
        <taxon>Pseudomonadota</taxon>
        <taxon>Betaproteobacteria</taxon>
        <taxon>Burkholderiales</taxon>
        <taxon>Comamonadaceae</taxon>
        <taxon>Comamonas</taxon>
    </lineage>
</organism>
<dbReference type="Proteomes" id="UP000562492">
    <property type="component" value="Unassembled WGS sequence"/>
</dbReference>
<accession>A0ABR6RGP3</accession>
<proteinExistence type="predicted"/>